<evidence type="ECO:0000256" key="3">
    <source>
        <dbReference type="ARBA" id="ARBA00022884"/>
    </source>
</evidence>
<dbReference type="Gene3D" id="1.10.8.50">
    <property type="match status" value="1"/>
</dbReference>
<dbReference type="InterPro" id="IPR043682">
    <property type="entry name" value="RqcH_bacterial"/>
</dbReference>
<dbReference type="Pfam" id="PF05670">
    <property type="entry name" value="NFACT-R_1"/>
    <property type="match status" value="1"/>
</dbReference>
<keyword evidence="1 5" id="KW-0820">tRNA-binding</keyword>
<dbReference type="GO" id="GO:0000049">
    <property type="term" value="F:tRNA binding"/>
    <property type="evidence" value="ECO:0007669"/>
    <property type="project" value="UniProtKB-UniRule"/>
</dbReference>
<name>A0AAE3HDN0_9FIRM</name>
<dbReference type="InterPro" id="IPR010979">
    <property type="entry name" value="Ribosomal_uS13-like_H2TH"/>
</dbReference>
<dbReference type="PANTHER" id="PTHR15239:SF6">
    <property type="entry name" value="RIBOSOME QUALITY CONTROL COMPLEX SUBUNIT NEMF"/>
    <property type="match status" value="1"/>
</dbReference>
<dbReference type="HAMAP" id="MF_00844_B">
    <property type="entry name" value="RqcH_B"/>
    <property type="match status" value="1"/>
</dbReference>
<keyword evidence="2 5" id="KW-0699">rRNA-binding</keyword>
<dbReference type="GO" id="GO:0019843">
    <property type="term" value="F:rRNA binding"/>
    <property type="evidence" value="ECO:0007669"/>
    <property type="project" value="UniProtKB-UniRule"/>
</dbReference>
<evidence type="ECO:0000256" key="4">
    <source>
        <dbReference type="ARBA" id="ARBA00022917"/>
    </source>
</evidence>
<dbReference type="PANTHER" id="PTHR15239">
    <property type="entry name" value="NUCLEAR EXPORT MEDIATOR FACTOR NEMF"/>
    <property type="match status" value="1"/>
</dbReference>
<evidence type="ECO:0000259" key="6">
    <source>
        <dbReference type="Pfam" id="PF05670"/>
    </source>
</evidence>
<dbReference type="EMBL" id="JANKAS010000002">
    <property type="protein sequence ID" value="MCR1898181.1"/>
    <property type="molecule type" value="Genomic_DNA"/>
</dbReference>
<dbReference type="GO" id="GO:1990112">
    <property type="term" value="C:RQC complex"/>
    <property type="evidence" value="ECO:0007669"/>
    <property type="project" value="TreeGrafter"/>
</dbReference>
<dbReference type="InterPro" id="IPR008532">
    <property type="entry name" value="NFACT_RNA-bd"/>
</dbReference>
<organism evidence="7 8">
    <name type="scientific">Irregularibacter muris</name>
    <dbReference type="NCBI Taxonomy" id="1796619"/>
    <lineage>
        <taxon>Bacteria</taxon>
        <taxon>Bacillati</taxon>
        <taxon>Bacillota</taxon>
        <taxon>Clostridia</taxon>
        <taxon>Eubacteriales</taxon>
        <taxon>Eubacteriaceae</taxon>
        <taxon>Irregularibacter</taxon>
    </lineage>
</organism>
<dbReference type="GO" id="GO:0072344">
    <property type="term" value="P:rescue of stalled ribosome"/>
    <property type="evidence" value="ECO:0007669"/>
    <property type="project" value="UniProtKB-UniRule"/>
</dbReference>
<comment type="function">
    <text evidence="5">Key component of the ribosome quality control system (RQC), a ribosome-associated complex that mediates the extraction of incompletely synthesized nascent chains from stalled ribosomes and their subsequent degradation. RqcH recruits Ala-charged tRNA, and with RqcP directs the elongation of stalled nascent chains on 50S ribosomal subunits, leading to non-templated C-terminal alanine extensions (Ala tail). The Ala tail promotes nascent chain degradation. May add between 1 and at least 8 Ala residues. Binds to stalled 50S ribosomal subunits.</text>
</comment>
<comment type="similarity">
    <text evidence="5">Belongs to the NEMF family.</text>
</comment>
<reference evidence="7" key="1">
    <citation type="submission" date="2022-07" db="EMBL/GenBank/DDBJ databases">
        <title>Enhanced cultured diversity of the mouse gut microbiota enables custom-made synthetic communities.</title>
        <authorList>
            <person name="Afrizal A."/>
        </authorList>
    </citation>
    <scope>NUCLEOTIDE SEQUENCE</scope>
    <source>
        <strain evidence="7">DSM 28593</strain>
    </source>
</reference>
<dbReference type="GO" id="GO:0043023">
    <property type="term" value="F:ribosomal large subunit binding"/>
    <property type="evidence" value="ECO:0007669"/>
    <property type="project" value="UniProtKB-UniRule"/>
</dbReference>
<evidence type="ECO:0000313" key="7">
    <source>
        <dbReference type="EMBL" id="MCR1898181.1"/>
    </source>
</evidence>
<evidence type="ECO:0000313" key="8">
    <source>
        <dbReference type="Proteomes" id="UP001205748"/>
    </source>
</evidence>
<dbReference type="Pfam" id="PF05833">
    <property type="entry name" value="NFACT_N"/>
    <property type="match status" value="1"/>
</dbReference>
<dbReference type="RefSeq" id="WP_257529638.1">
    <property type="nucleotide sequence ID" value="NZ_JANKAS010000002.1"/>
</dbReference>
<dbReference type="SUPFAM" id="SSF46946">
    <property type="entry name" value="S13-like H2TH domain"/>
    <property type="match status" value="1"/>
</dbReference>
<gene>
    <name evidence="5" type="primary">rqcH</name>
    <name evidence="7" type="ORF">NSA47_04155</name>
</gene>
<keyword evidence="8" id="KW-1185">Reference proteome</keyword>
<dbReference type="InterPro" id="IPR051608">
    <property type="entry name" value="RQC_Subunit_NEMF"/>
</dbReference>
<comment type="subunit">
    <text evidence="5">Associates with stalled 50S ribosomal subunits. Binds to RqcP.</text>
</comment>
<evidence type="ECO:0000256" key="1">
    <source>
        <dbReference type="ARBA" id="ARBA00022555"/>
    </source>
</evidence>
<keyword evidence="3 5" id="KW-0694">RNA-binding</keyword>
<dbReference type="AlphaFoldDB" id="A0AAE3HDN0"/>
<dbReference type="Gene3D" id="2.30.310.10">
    <property type="entry name" value="ibrinogen binding protein from staphylococcus aureus domain"/>
    <property type="match status" value="1"/>
</dbReference>
<dbReference type="Proteomes" id="UP001205748">
    <property type="component" value="Unassembled WGS sequence"/>
</dbReference>
<feature type="domain" description="NFACT RNA-binding" evidence="6">
    <location>
        <begin position="468"/>
        <end position="560"/>
    </location>
</feature>
<evidence type="ECO:0000256" key="5">
    <source>
        <dbReference type="HAMAP-Rule" id="MF_00844"/>
    </source>
</evidence>
<protein>
    <recommendedName>
        <fullName evidence="5">Rqc2 homolog RqcH</fullName>
        <shortName evidence="5">RqcH</shortName>
    </recommendedName>
</protein>
<dbReference type="FunFam" id="2.30.310.10:FF:000004">
    <property type="entry name" value="Fibronectin-binding protein A"/>
    <property type="match status" value="1"/>
</dbReference>
<comment type="caution">
    <text evidence="7">The sequence shown here is derived from an EMBL/GenBank/DDBJ whole genome shotgun (WGS) entry which is preliminary data.</text>
</comment>
<keyword evidence="4 5" id="KW-0648">Protein biosynthesis</keyword>
<dbReference type="Gene3D" id="3.40.970.40">
    <property type="entry name" value="fibrinogen binding protein from staphylococcus aureus domain like"/>
    <property type="match status" value="1"/>
</dbReference>
<evidence type="ECO:0000256" key="2">
    <source>
        <dbReference type="ARBA" id="ARBA00022730"/>
    </source>
</evidence>
<sequence>MAFDGITTIALIDELSGRLIDGRIDKIYQPERDEIHINISNKRDKCTLLLSANPNNPRVYLTEKSKANPLSPPNFCMLLRKILSRGRILSIDQFSMDRIIEMDIETLNELGDRVVRSLIIEIMGRHSNIILLNKKTNIIIDSIKKVGSNISRYRQVLPGKEYIYPPNHNKINPLEVGEKEITSLIDDYPPNKKIEKFLLENFTGISPIISREICYRSHIHYDTPMQSLSIEQKNYLLRCFLEVIDQVKNKEFMPVMIYNENQTKLIDFSPIPLRQYQSLMTKNFNSISMLLEQFYYERDKLERIKQKNSGLLHLLQNKLDRNYKKLGVQQEEYQLSKEAEIYKLYGELIISNIYSIKKGLDKATLLNFYSEHQEEVEIPLNPNLTPSENAQKYFKKYNKSKNAALQLEIQIRYTKDEIYYLESQVANIENTTDHEDIEEIKEELRKEGYLSPVSKKNTVKVKSSSPLHFKSSDGYDIYVGKNNRQNDHLTLRASSDKDIWFHTKDIPGSHVVVKNLSYHDIPEKTLLEAASLAAYYSKAKKSSNVPIDFTQIKYVRKPKGAKPGMVIYDHNKTIFITPKEENILSIKRVK</sequence>
<proteinExistence type="inferred from homology"/>
<accession>A0AAE3HDN0</accession>